<dbReference type="GeneID" id="18814412"/>
<feature type="region of interest" description="Disordered" evidence="1">
    <location>
        <begin position="1"/>
        <end position="32"/>
    </location>
</feature>
<dbReference type="HOGENOM" id="CLU_2265354_0_0_1"/>
<gene>
    <name evidence="2" type="ORF">SERLADRAFT_434570</name>
</gene>
<sequence>MEHVKGNQNTKADLLSRRINHPKGTNDNENQTLLPDVHFEVLDTNKGYLPDICRSFQKQDDIVKKNLKEKSDTWKVKDRIIWIKRESATSSYPIPLADRVYVP</sequence>
<protein>
    <recommendedName>
        <fullName evidence="3">Reverse transcriptase RNase H-like domain-containing protein</fullName>
    </recommendedName>
</protein>
<dbReference type="Proteomes" id="UP000008064">
    <property type="component" value="Unassembled WGS sequence"/>
</dbReference>
<evidence type="ECO:0008006" key="3">
    <source>
        <dbReference type="Google" id="ProtNLM"/>
    </source>
</evidence>
<dbReference type="KEGG" id="sla:SERLADRAFT_434570"/>
<feature type="compositionally biased region" description="Polar residues" evidence="1">
    <location>
        <begin position="23"/>
        <end position="32"/>
    </location>
</feature>
<feature type="compositionally biased region" description="Polar residues" evidence="1">
    <location>
        <begin position="1"/>
        <end position="11"/>
    </location>
</feature>
<evidence type="ECO:0000313" key="2">
    <source>
        <dbReference type="EMBL" id="EGO28655.1"/>
    </source>
</evidence>
<organism>
    <name type="scientific">Serpula lacrymans var. lacrymans (strain S7.9)</name>
    <name type="common">Dry rot fungus</name>
    <dbReference type="NCBI Taxonomy" id="578457"/>
    <lineage>
        <taxon>Eukaryota</taxon>
        <taxon>Fungi</taxon>
        <taxon>Dikarya</taxon>
        <taxon>Basidiomycota</taxon>
        <taxon>Agaricomycotina</taxon>
        <taxon>Agaricomycetes</taxon>
        <taxon>Agaricomycetidae</taxon>
        <taxon>Boletales</taxon>
        <taxon>Coniophorineae</taxon>
        <taxon>Serpulaceae</taxon>
        <taxon>Serpula</taxon>
    </lineage>
</organism>
<proteinExistence type="predicted"/>
<name>F8NJR9_SERL9</name>
<accession>F8NJR9</accession>
<evidence type="ECO:0000256" key="1">
    <source>
        <dbReference type="SAM" id="MobiDB-lite"/>
    </source>
</evidence>
<reference evidence="2" key="1">
    <citation type="submission" date="2011-04" db="EMBL/GenBank/DDBJ databases">
        <title>Evolution of plant cell wall degrading machinery underlies the functional diversity of forest fungi.</title>
        <authorList>
            <consortium name="US DOE Joint Genome Institute (JGI-PGF)"/>
            <person name="Eastwood D.C."/>
            <person name="Floudas D."/>
            <person name="Binder M."/>
            <person name="Majcherczyk A."/>
            <person name="Schneider P."/>
            <person name="Aerts A."/>
            <person name="Asiegbu F.O."/>
            <person name="Baker S.E."/>
            <person name="Barry K."/>
            <person name="Bendiksby M."/>
            <person name="Blumentritt M."/>
            <person name="Coutinho P.M."/>
            <person name="Cullen D."/>
            <person name="Cullen D."/>
            <person name="Gathman A."/>
            <person name="Goodell B."/>
            <person name="Henrissat B."/>
            <person name="Ihrmark K."/>
            <person name="Kauserud H."/>
            <person name="Kohler A."/>
            <person name="LaButti K."/>
            <person name="Lapidus A."/>
            <person name="Lavin J.L."/>
            <person name="Lee Y.-H."/>
            <person name="Lindquist E."/>
            <person name="Lilly W."/>
            <person name="Lucas S."/>
            <person name="Morin E."/>
            <person name="Murat C."/>
            <person name="Oguiza J.A."/>
            <person name="Park J."/>
            <person name="Pisabarro A.G."/>
            <person name="Riley R."/>
            <person name="Rosling A."/>
            <person name="Salamov A."/>
            <person name="Schmidt O."/>
            <person name="Schmutz J."/>
            <person name="Skrede I."/>
            <person name="Stenlid J."/>
            <person name="Wiebenga A."/>
            <person name="Xie X."/>
            <person name="Kues U."/>
            <person name="Hibbett D.S."/>
            <person name="Hoffmeister D."/>
            <person name="Hogberg N."/>
            <person name="Martin F."/>
            <person name="Grigoriev I.V."/>
            <person name="Watkinson S.C."/>
        </authorList>
    </citation>
    <scope>NUCLEOTIDE SEQUENCE</scope>
    <source>
        <strain evidence="2">S7.9</strain>
    </source>
</reference>
<dbReference type="RefSeq" id="XP_007314854.1">
    <property type="nucleotide sequence ID" value="XM_007314792.1"/>
</dbReference>
<dbReference type="EMBL" id="GL945430">
    <property type="protein sequence ID" value="EGO28655.1"/>
    <property type="molecule type" value="Genomic_DNA"/>
</dbReference>
<dbReference type="AlphaFoldDB" id="F8NJR9"/>